<comment type="caution">
    <text evidence="2">The sequence shown here is derived from an EMBL/GenBank/DDBJ whole genome shotgun (WGS) entry which is preliminary data.</text>
</comment>
<dbReference type="RefSeq" id="WP_378251601.1">
    <property type="nucleotide sequence ID" value="NZ_JBHSIT010000001.1"/>
</dbReference>
<feature type="compositionally biased region" description="Basic residues" evidence="1">
    <location>
        <begin position="43"/>
        <end position="58"/>
    </location>
</feature>
<evidence type="ECO:0000313" key="3">
    <source>
        <dbReference type="Proteomes" id="UP001595872"/>
    </source>
</evidence>
<name>A0ABV9TP45_9ACTN</name>
<organism evidence="2 3">
    <name type="scientific">Actinomadura gamaensis</name>
    <dbReference type="NCBI Taxonomy" id="1763541"/>
    <lineage>
        <taxon>Bacteria</taxon>
        <taxon>Bacillati</taxon>
        <taxon>Actinomycetota</taxon>
        <taxon>Actinomycetes</taxon>
        <taxon>Streptosporangiales</taxon>
        <taxon>Thermomonosporaceae</taxon>
        <taxon>Actinomadura</taxon>
    </lineage>
</organism>
<evidence type="ECO:0000256" key="1">
    <source>
        <dbReference type="SAM" id="MobiDB-lite"/>
    </source>
</evidence>
<feature type="region of interest" description="Disordered" evidence="1">
    <location>
        <begin position="1"/>
        <end position="58"/>
    </location>
</feature>
<dbReference type="Proteomes" id="UP001595872">
    <property type="component" value="Unassembled WGS sequence"/>
</dbReference>
<protein>
    <submittedName>
        <fullName evidence="2">Uncharacterized protein</fullName>
    </submittedName>
</protein>
<accession>A0ABV9TP45</accession>
<keyword evidence="3" id="KW-1185">Reference proteome</keyword>
<evidence type="ECO:0000313" key="2">
    <source>
        <dbReference type="EMBL" id="MFC4905866.1"/>
    </source>
</evidence>
<proteinExistence type="predicted"/>
<sequence length="58" mass="6682">MSTSRPASHVHGCALSPSRPALMRRRASRTALCWQRPSDQERRRHQRAGSRYPRVGRV</sequence>
<dbReference type="EMBL" id="JBHSIT010000001">
    <property type="protein sequence ID" value="MFC4905866.1"/>
    <property type="molecule type" value="Genomic_DNA"/>
</dbReference>
<gene>
    <name evidence="2" type="ORF">ACFPCY_00905</name>
</gene>
<reference evidence="3" key="1">
    <citation type="journal article" date="2019" name="Int. J. Syst. Evol. Microbiol.">
        <title>The Global Catalogue of Microorganisms (GCM) 10K type strain sequencing project: providing services to taxonomists for standard genome sequencing and annotation.</title>
        <authorList>
            <consortium name="The Broad Institute Genomics Platform"/>
            <consortium name="The Broad Institute Genome Sequencing Center for Infectious Disease"/>
            <person name="Wu L."/>
            <person name="Ma J."/>
        </authorList>
    </citation>
    <scope>NUCLEOTIDE SEQUENCE [LARGE SCALE GENOMIC DNA]</scope>
    <source>
        <strain evidence="3">KLKA75</strain>
    </source>
</reference>